<sequence length="81" mass="9022">MNESDSLEKVKGDIESIGFNRVEAGIFQAIVDAHAKIIEKMMTLSGQGAMRFDQVGEVLQKCADTYYAEDSAGKHRIDNLW</sequence>
<dbReference type="Proteomes" id="UP001611415">
    <property type="component" value="Unassembled WGS sequence"/>
</dbReference>
<accession>A0ABW7XBZ7</accession>
<keyword evidence="2" id="KW-1185">Reference proteome</keyword>
<evidence type="ECO:0000313" key="1">
    <source>
        <dbReference type="EMBL" id="MFI2478453.1"/>
    </source>
</evidence>
<reference evidence="1 2" key="1">
    <citation type="submission" date="2024-10" db="EMBL/GenBank/DDBJ databases">
        <title>The Natural Products Discovery Center: Release of the First 8490 Sequenced Strains for Exploring Actinobacteria Biosynthetic Diversity.</title>
        <authorList>
            <person name="Kalkreuter E."/>
            <person name="Kautsar S.A."/>
            <person name="Yang D."/>
            <person name="Bader C.D."/>
            <person name="Teijaro C.N."/>
            <person name="Fluegel L."/>
            <person name="Davis C.M."/>
            <person name="Simpson J.R."/>
            <person name="Lauterbach L."/>
            <person name="Steele A.D."/>
            <person name="Gui C."/>
            <person name="Meng S."/>
            <person name="Li G."/>
            <person name="Viehrig K."/>
            <person name="Ye F."/>
            <person name="Su P."/>
            <person name="Kiefer A.F."/>
            <person name="Nichols A."/>
            <person name="Cepeda A.J."/>
            <person name="Yan W."/>
            <person name="Fan B."/>
            <person name="Jiang Y."/>
            <person name="Adhikari A."/>
            <person name="Zheng C.-J."/>
            <person name="Schuster L."/>
            <person name="Cowan T.M."/>
            <person name="Smanski M.J."/>
            <person name="Chevrette M.G."/>
            <person name="De Carvalho L.P.S."/>
            <person name="Shen B."/>
        </authorList>
    </citation>
    <scope>NUCLEOTIDE SEQUENCE [LARGE SCALE GENOMIC DNA]</scope>
    <source>
        <strain evidence="1 2">NPDC019275</strain>
    </source>
</reference>
<evidence type="ECO:0000313" key="2">
    <source>
        <dbReference type="Proteomes" id="UP001611415"/>
    </source>
</evidence>
<protein>
    <submittedName>
        <fullName evidence="1">Uncharacterized protein</fullName>
    </submittedName>
</protein>
<organism evidence="1 2">
    <name type="scientific">Nocardia xishanensis</name>
    <dbReference type="NCBI Taxonomy" id="238964"/>
    <lineage>
        <taxon>Bacteria</taxon>
        <taxon>Bacillati</taxon>
        <taxon>Actinomycetota</taxon>
        <taxon>Actinomycetes</taxon>
        <taxon>Mycobacteriales</taxon>
        <taxon>Nocardiaceae</taxon>
        <taxon>Nocardia</taxon>
    </lineage>
</organism>
<comment type="caution">
    <text evidence="1">The sequence shown here is derived from an EMBL/GenBank/DDBJ whole genome shotgun (WGS) entry which is preliminary data.</text>
</comment>
<dbReference type="RefSeq" id="WP_397095953.1">
    <property type="nucleotide sequence ID" value="NZ_JBIRYO010000039.1"/>
</dbReference>
<gene>
    <name evidence="1" type="ORF">ACH49W_34300</name>
</gene>
<dbReference type="EMBL" id="JBIRYO010000039">
    <property type="protein sequence ID" value="MFI2478453.1"/>
    <property type="molecule type" value="Genomic_DNA"/>
</dbReference>
<name>A0ABW7XBZ7_9NOCA</name>
<proteinExistence type="predicted"/>